<reference evidence="5" key="2">
    <citation type="submission" date="2020-01" db="EMBL/GenBank/DDBJ databases">
        <authorList>
            <person name="Korhonen P.K.K."/>
            <person name="Guangxu M.G."/>
            <person name="Wang T.W."/>
            <person name="Stroehlein A.J.S."/>
            <person name="Young N.D."/>
            <person name="Ang C.-S.A."/>
            <person name="Fernando D.W.F."/>
            <person name="Lu H.L."/>
            <person name="Taylor S.T."/>
            <person name="Ehtesham M.E.M."/>
            <person name="Najaraj S.H.N."/>
            <person name="Harsha G.H.G."/>
            <person name="Madugundu A.M."/>
            <person name="Renuse S.R."/>
            <person name="Holt D.H."/>
            <person name="Pandey A.P."/>
            <person name="Papenfuss A.P."/>
            <person name="Gasser R.B.G."/>
            <person name="Fischer K.F."/>
        </authorList>
    </citation>
    <scope>NUCLEOTIDE SEQUENCE</scope>
    <source>
        <strain evidence="5">SSS_KF_BRIS2020</strain>
    </source>
</reference>
<accession>A0A834RFB6</accession>
<evidence type="ECO:0000313" key="6">
    <source>
        <dbReference type="EnsemblMetazoa" id="KAF7495678.1"/>
    </source>
</evidence>
<feature type="domain" description="ACB" evidence="4">
    <location>
        <begin position="3"/>
        <end position="92"/>
    </location>
</feature>
<dbReference type="FunFam" id="1.20.80.10:FF:000010">
    <property type="entry name" value="Acyl-CoA-binding domain-containing protein 5"/>
    <property type="match status" value="1"/>
</dbReference>
<organism evidence="5">
    <name type="scientific">Sarcoptes scabiei</name>
    <name type="common">Itch mite</name>
    <name type="synonym">Acarus scabiei</name>
    <dbReference type="NCBI Taxonomy" id="52283"/>
    <lineage>
        <taxon>Eukaryota</taxon>
        <taxon>Metazoa</taxon>
        <taxon>Ecdysozoa</taxon>
        <taxon>Arthropoda</taxon>
        <taxon>Chelicerata</taxon>
        <taxon>Arachnida</taxon>
        <taxon>Acari</taxon>
        <taxon>Acariformes</taxon>
        <taxon>Sarcoptiformes</taxon>
        <taxon>Astigmata</taxon>
        <taxon>Psoroptidia</taxon>
        <taxon>Sarcoptoidea</taxon>
        <taxon>Sarcoptidae</taxon>
        <taxon>Sarcoptinae</taxon>
        <taxon>Sarcoptes</taxon>
    </lineage>
</organism>
<keyword evidence="1" id="KW-0446">Lipid-binding</keyword>
<keyword evidence="3" id="KW-1133">Transmembrane helix</keyword>
<dbReference type="PROSITE" id="PS51228">
    <property type="entry name" value="ACB_2"/>
    <property type="match status" value="1"/>
</dbReference>
<dbReference type="PANTHER" id="PTHR23310">
    <property type="entry name" value="ACYL-COA-BINDING PROTEIN, ACBP"/>
    <property type="match status" value="1"/>
</dbReference>
<dbReference type="OrthoDB" id="71307at2759"/>
<evidence type="ECO:0000259" key="4">
    <source>
        <dbReference type="PROSITE" id="PS51228"/>
    </source>
</evidence>
<keyword evidence="2" id="KW-0175">Coiled coil</keyword>
<evidence type="ECO:0000256" key="2">
    <source>
        <dbReference type="SAM" id="Coils"/>
    </source>
</evidence>
<dbReference type="GO" id="GO:0000062">
    <property type="term" value="F:fatty-acyl-CoA binding"/>
    <property type="evidence" value="ECO:0007669"/>
    <property type="project" value="InterPro"/>
</dbReference>
<keyword evidence="3" id="KW-0472">Membrane</keyword>
<gene>
    <name evidence="5" type="ORF">SSS_8216</name>
</gene>
<dbReference type="PRINTS" id="PR00689">
    <property type="entry name" value="ACOABINDINGP"/>
</dbReference>
<name>A0A834RFB6_SARSC</name>
<dbReference type="AlphaFoldDB" id="A0A834RFB6"/>
<dbReference type="InterPro" id="IPR014352">
    <property type="entry name" value="FERM/acyl-CoA-bd_prot_sf"/>
</dbReference>
<feature type="coiled-coil region" evidence="2">
    <location>
        <begin position="244"/>
        <end position="271"/>
    </location>
</feature>
<dbReference type="PANTHER" id="PTHR23310:SF77">
    <property type="entry name" value="LD25952P"/>
    <property type="match status" value="1"/>
</dbReference>
<feature type="transmembrane region" description="Helical" evidence="3">
    <location>
        <begin position="293"/>
        <end position="310"/>
    </location>
</feature>
<reference evidence="7" key="1">
    <citation type="journal article" date="2020" name="PLoS Negl. Trop. Dis.">
        <title>High-quality nuclear genome for Sarcoptes scabiei-A critical resource for a neglected parasite.</title>
        <authorList>
            <person name="Korhonen P.K."/>
            <person name="Gasser R.B."/>
            <person name="Ma G."/>
            <person name="Wang T."/>
            <person name="Stroehlein A.J."/>
            <person name="Young N.D."/>
            <person name="Ang C.S."/>
            <person name="Fernando D.D."/>
            <person name="Lu H.C."/>
            <person name="Taylor S."/>
            <person name="Reynolds S.L."/>
            <person name="Mofiz E."/>
            <person name="Najaraj S.H."/>
            <person name="Gowda H."/>
            <person name="Madugundu A."/>
            <person name="Renuse S."/>
            <person name="Holt D."/>
            <person name="Pandey A."/>
            <person name="Papenfuss A.T."/>
            <person name="Fischer K."/>
        </authorList>
    </citation>
    <scope>NUCLEOTIDE SEQUENCE [LARGE SCALE GENOMIC DNA]</scope>
</reference>
<dbReference type="Proteomes" id="UP000070412">
    <property type="component" value="Unassembled WGS sequence"/>
</dbReference>
<dbReference type="InterPro" id="IPR000582">
    <property type="entry name" value="Acyl-CoA-binding_protein"/>
</dbReference>
<dbReference type="EMBL" id="WVUK01000046">
    <property type="protein sequence ID" value="KAF7495678.1"/>
    <property type="molecule type" value="Genomic_DNA"/>
</dbReference>
<proteinExistence type="predicted"/>
<evidence type="ECO:0000313" key="7">
    <source>
        <dbReference type="Proteomes" id="UP000070412"/>
    </source>
</evidence>
<dbReference type="GO" id="GO:0019915">
    <property type="term" value="P:lipid storage"/>
    <property type="evidence" value="ECO:0007669"/>
    <property type="project" value="UniProtKB-ARBA"/>
</dbReference>
<dbReference type="SUPFAM" id="SSF47027">
    <property type="entry name" value="Acyl-CoA binding protein"/>
    <property type="match status" value="1"/>
</dbReference>
<dbReference type="EnsemblMetazoa" id="SSS_8216s_mrna">
    <property type="protein sequence ID" value="KAF7495678.1"/>
    <property type="gene ID" value="SSS_8216"/>
</dbReference>
<protein>
    <submittedName>
        <fullName evidence="5">Acyl-CoA-binding domain-containing protein 5</fullName>
    </submittedName>
</protein>
<dbReference type="Gene3D" id="1.20.80.10">
    <property type="match status" value="1"/>
</dbReference>
<dbReference type="InterPro" id="IPR035984">
    <property type="entry name" value="Acyl-CoA-binding_sf"/>
</dbReference>
<evidence type="ECO:0000256" key="1">
    <source>
        <dbReference type="ARBA" id="ARBA00023121"/>
    </source>
</evidence>
<dbReference type="OMA" id="INRNVEC"/>
<sequence length="316" mass="37239">MSIENQFDAAVKVIQSLPKDGFFQPSDEVRLRFYAFYKQATEGPNLTKKPAFYELVNRYKWNAWKQCGDMSRFEAMRLYVEELKKVIETISLSHEVSEFLNLLGPFYEFLPEEITNKSNEITNHHPHPHHHHQRLESNNINAKISSSENFPTFESEEEEEFADTFDHMSPKKNIHLKQRDDIEIQNDDVDSDEFVIDPPINRNVECRTDAAEIQQSYNDRIKLAANLIEDNKLLSFNEELTLTIFQLQRIVEQMSNRIKTIETKLSDVKRSDEINARNPKKGWPFQELSTRTTLFLVGWPVACFFLMNYLNRLRKK</sequence>
<dbReference type="Pfam" id="PF00887">
    <property type="entry name" value="ACBP"/>
    <property type="match status" value="1"/>
</dbReference>
<reference evidence="6" key="3">
    <citation type="submission" date="2022-06" db="UniProtKB">
        <authorList>
            <consortium name="EnsemblMetazoa"/>
        </authorList>
    </citation>
    <scope>IDENTIFICATION</scope>
</reference>
<keyword evidence="7" id="KW-1185">Reference proteome</keyword>
<keyword evidence="3" id="KW-0812">Transmembrane</keyword>
<evidence type="ECO:0000256" key="3">
    <source>
        <dbReference type="SAM" id="Phobius"/>
    </source>
</evidence>
<dbReference type="GO" id="GO:0005737">
    <property type="term" value="C:cytoplasm"/>
    <property type="evidence" value="ECO:0007669"/>
    <property type="project" value="TreeGrafter"/>
</dbReference>
<evidence type="ECO:0000313" key="5">
    <source>
        <dbReference type="EMBL" id="KAF7495678.1"/>
    </source>
</evidence>
<dbReference type="GO" id="GO:0006631">
    <property type="term" value="P:fatty acid metabolic process"/>
    <property type="evidence" value="ECO:0007669"/>
    <property type="project" value="TreeGrafter"/>
</dbReference>